<dbReference type="PANTHER" id="PTHR10724">
    <property type="entry name" value="30S RIBOSOMAL PROTEIN S1"/>
    <property type="match status" value="1"/>
</dbReference>
<feature type="domain" description="S1 motif" evidence="2">
    <location>
        <begin position="7"/>
        <end position="76"/>
    </location>
</feature>
<dbReference type="SUPFAM" id="SSF50249">
    <property type="entry name" value="Nucleic acid-binding proteins"/>
    <property type="match status" value="1"/>
</dbReference>
<evidence type="ECO:0000313" key="3">
    <source>
        <dbReference type="EMBL" id="MCM2675435.1"/>
    </source>
</evidence>
<proteinExistence type="predicted"/>
<dbReference type="InterPro" id="IPR012340">
    <property type="entry name" value="NA-bd_OB-fold"/>
</dbReference>
<dbReference type="NCBIfam" id="NF040579">
    <property type="entry name" value="S1_dom_CvfD"/>
    <property type="match status" value="1"/>
</dbReference>
<dbReference type="SMART" id="SM00316">
    <property type="entry name" value="S1"/>
    <property type="match status" value="1"/>
</dbReference>
<feature type="region of interest" description="Disordered" evidence="1">
    <location>
        <begin position="73"/>
        <end position="120"/>
    </location>
</feature>
<dbReference type="EMBL" id="JAMQJY010000001">
    <property type="protein sequence ID" value="MCM2675435.1"/>
    <property type="molecule type" value="Genomic_DNA"/>
</dbReference>
<gene>
    <name evidence="3" type="primary">yugI</name>
    <name evidence="3" type="ORF">NDM98_08005</name>
</gene>
<dbReference type="Gene3D" id="2.40.50.140">
    <property type="entry name" value="Nucleic acid-binding proteins"/>
    <property type="match status" value="1"/>
</dbReference>
<dbReference type="InterPro" id="IPR003029">
    <property type="entry name" value="S1_domain"/>
</dbReference>
<feature type="compositionally biased region" description="Low complexity" evidence="1">
    <location>
        <begin position="105"/>
        <end position="115"/>
    </location>
</feature>
<evidence type="ECO:0000313" key="4">
    <source>
        <dbReference type="Proteomes" id="UP001203665"/>
    </source>
</evidence>
<dbReference type="Pfam" id="PF00575">
    <property type="entry name" value="S1"/>
    <property type="match status" value="1"/>
</dbReference>
<accession>A0ABT0XI56</accession>
<comment type="caution">
    <text evidence="3">The sequence shown here is derived from an EMBL/GenBank/DDBJ whole genome shotgun (WGS) entry which is preliminary data.</text>
</comment>
<reference evidence="3" key="1">
    <citation type="submission" date="2022-06" db="EMBL/GenBank/DDBJ databases">
        <title>Alkalicoccobacillus porphyridii sp. nov., isolated from a marine red alga, Porphyridium purpureum and reclassification of Shouchella plakortidis and Shouchella gibsonii as Alkalicoccobacillus plakortidis comb. nov. and Alkalicoccobacillus gibsonii comb. nov.</title>
        <authorList>
            <person name="Kim K.H."/>
            <person name="Lee J.K."/>
            <person name="Han D.M."/>
            <person name="Baek J.H."/>
            <person name="Jeon C.O."/>
        </authorList>
    </citation>
    <scope>NUCLEOTIDE SEQUENCE</scope>
    <source>
        <strain evidence="3">DSM 19153</strain>
    </source>
</reference>
<keyword evidence="4" id="KW-1185">Reference proteome</keyword>
<dbReference type="NCBIfam" id="NF005973">
    <property type="entry name" value="PRK08059.1"/>
    <property type="match status" value="1"/>
</dbReference>
<dbReference type="RefSeq" id="WP_251606116.1">
    <property type="nucleotide sequence ID" value="NZ_JAMQJY010000001.1"/>
</dbReference>
<evidence type="ECO:0000259" key="2">
    <source>
        <dbReference type="PROSITE" id="PS50126"/>
    </source>
</evidence>
<feature type="compositionally biased region" description="Gly residues" evidence="1">
    <location>
        <begin position="92"/>
        <end position="104"/>
    </location>
</feature>
<organism evidence="3 4">
    <name type="scientific">Alkalicoccobacillus plakortidis</name>
    <dbReference type="NCBI Taxonomy" id="444060"/>
    <lineage>
        <taxon>Bacteria</taxon>
        <taxon>Bacillati</taxon>
        <taxon>Bacillota</taxon>
        <taxon>Bacilli</taxon>
        <taxon>Bacillales</taxon>
        <taxon>Bacillaceae</taxon>
        <taxon>Alkalicoccobacillus</taxon>
    </lineage>
</organism>
<protein>
    <submittedName>
        <fullName evidence="3">S1 domain-containing post-transcriptional regulator GSP13</fullName>
    </submittedName>
</protein>
<evidence type="ECO:0000256" key="1">
    <source>
        <dbReference type="SAM" id="MobiDB-lite"/>
    </source>
</evidence>
<sequence length="143" mass="15357">MANYEVGSIIEGKITGIKPFGAFVAIDEQKQGLVHISEVAHGFVKDINDVLTVGDEVKVKVISVDENSGKISLSIRATQEAPARPASKPRPSGGGGGSYGGGGSRKPQQQQQKQGFNTLEDKLKEWLKQSNEIQADLNKRAKK</sequence>
<dbReference type="InterPro" id="IPR050437">
    <property type="entry name" value="Ribos_protein_bS1-like"/>
</dbReference>
<dbReference type="Proteomes" id="UP001203665">
    <property type="component" value="Unassembled WGS sequence"/>
</dbReference>
<name>A0ABT0XI56_9BACI</name>
<feature type="compositionally biased region" description="Low complexity" evidence="1">
    <location>
        <begin position="81"/>
        <end position="91"/>
    </location>
</feature>
<dbReference type="PROSITE" id="PS50126">
    <property type="entry name" value="S1"/>
    <property type="match status" value="1"/>
</dbReference>